<comment type="caution">
    <text evidence="2">The sequence shown here is derived from an EMBL/GenBank/DDBJ whole genome shotgun (WGS) entry which is preliminary data.</text>
</comment>
<keyword evidence="3" id="KW-1185">Reference proteome</keyword>
<evidence type="ECO:0000313" key="3">
    <source>
        <dbReference type="Proteomes" id="UP000499080"/>
    </source>
</evidence>
<sequence>MDGSRPTFANSNERPNPTFGSEGGSSAQRSGSATGKATQCKNLWQYLSYGWEESLTGIFLETAKMSRRSGLLKRRRNRADAQRQIGRKRRKNDQSSYPVSIT</sequence>
<dbReference type="AlphaFoldDB" id="A0A4Y2KGR3"/>
<proteinExistence type="predicted"/>
<reference evidence="2 3" key="1">
    <citation type="journal article" date="2019" name="Sci. Rep.">
        <title>Orb-weaving spider Araneus ventricosus genome elucidates the spidroin gene catalogue.</title>
        <authorList>
            <person name="Kono N."/>
            <person name="Nakamura H."/>
            <person name="Ohtoshi R."/>
            <person name="Moran D.A.P."/>
            <person name="Shinohara A."/>
            <person name="Yoshida Y."/>
            <person name="Fujiwara M."/>
            <person name="Mori M."/>
            <person name="Tomita M."/>
            <person name="Arakawa K."/>
        </authorList>
    </citation>
    <scope>NUCLEOTIDE SEQUENCE [LARGE SCALE GENOMIC DNA]</scope>
</reference>
<dbReference type="EMBL" id="BGPR01004552">
    <property type="protein sequence ID" value="GBN00797.1"/>
    <property type="molecule type" value="Genomic_DNA"/>
</dbReference>
<feature type="compositionally biased region" description="Basic residues" evidence="1">
    <location>
        <begin position="66"/>
        <end position="77"/>
    </location>
</feature>
<name>A0A4Y2KGR3_ARAVE</name>
<feature type="region of interest" description="Disordered" evidence="1">
    <location>
        <begin position="1"/>
        <end position="36"/>
    </location>
</feature>
<feature type="region of interest" description="Disordered" evidence="1">
    <location>
        <begin position="66"/>
        <end position="102"/>
    </location>
</feature>
<gene>
    <name evidence="2" type="ORF">AVEN_131510_1</name>
</gene>
<feature type="compositionally biased region" description="Polar residues" evidence="1">
    <location>
        <begin position="7"/>
        <end position="36"/>
    </location>
</feature>
<dbReference type="Proteomes" id="UP000499080">
    <property type="component" value="Unassembled WGS sequence"/>
</dbReference>
<evidence type="ECO:0000313" key="2">
    <source>
        <dbReference type="EMBL" id="GBN00797.1"/>
    </source>
</evidence>
<organism evidence="2 3">
    <name type="scientific">Araneus ventricosus</name>
    <name type="common">Orbweaver spider</name>
    <name type="synonym">Epeira ventricosa</name>
    <dbReference type="NCBI Taxonomy" id="182803"/>
    <lineage>
        <taxon>Eukaryota</taxon>
        <taxon>Metazoa</taxon>
        <taxon>Ecdysozoa</taxon>
        <taxon>Arthropoda</taxon>
        <taxon>Chelicerata</taxon>
        <taxon>Arachnida</taxon>
        <taxon>Araneae</taxon>
        <taxon>Araneomorphae</taxon>
        <taxon>Entelegynae</taxon>
        <taxon>Araneoidea</taxon>
        <taxon>Araneidae</taxon>
        <taxon>Araneus</taxon>
    </lineage>
</organism>
<evidence type="ECO:0000256" key="1">
    <source>
        <dbReference type="SAM" id="MobiDB-lite"/>
    </source>
</evidence>
<accession>A0A4Y2KGR3</accession>
<protein>
    <submittedName>
        <fullName evidence="2">Uncharacterized protein</fullName>
    </submittedName>
</protein>